<gene>
    <name evidence="3" type="ORF">GCM10011514_51620</name>
</gene>
<keyword evidence="1" id="KW-0238">DNA-binding</keyword>
<reference evidence="3" key="1">
    <citation type="journal article" date="2014" name="Int. J. Syst. Evol. Microbiol.">
        <title>Complete genome sequence of Corynebacterium casei LMG S-19264T (=DSM 44701T), isolated from a smear-ripened cheese.</title>
        <authorList>
            <consortium name="US DOE Joint Genome Institute (JGI-PGF)"/>
            <person name="Walter F."/>
            <person name="Albersmeier A."/>
            <person name="Kalinowski J."/>
            <person name="Ruckert C."/>
        </authorList>
    </citation>
    <scope>NUCLEOTIDE SEQUENCE</scope>
    <source>
        <strain evidence="3">CGMCC 1.15958</strain>
    </source>
</reference>
<feature type="domain" description="HTH cro/C1-type" evidence="2">
    <location>
        <begin position="9"/>
        <end position="63"/>
    </location>
</feature>
<dbReference type="Proteomes" id="UP000609064">
    <property type="component" value="Unassembled WGS sequence"/>
</dbReference>
<comment type="caution">
    <text evidence="3">The sequence shown here is derived from an EMBL/GenBank/DDBJ whole genome shotgun (WGS) entry which is preliminary data.</text>
</comment>
<dbReference type="PANTHER" id="PTHR46558:SF11">
    <property type="entry name" value="HTH-TYPE TRANSCRIPTIONAL REGULATOR XRE"/>
    <property type="match status" value="1"/>
</dbReference>
<dbReference type="Gene3D" id="1.10.260.40">
    <property type="entry name" value="lambda repressor-like DNA-binding domains"/>
    <property type="match status" value="1"/>
</dbReference>
<dbReference type="GO" id="GO:0003677">
    <property type="term" value="F:DNA binding"/>
    <property type="evidence" value="ECO:0007669"/>
    <property type="project" value="UniProtKB-KW"/>
</dbReference>
<dbReference type="InterPro" id="IPR001387">
    <property type="entry name" value="Cro/C1-type_HTH"/>
</dbReference>
<dbReference type="PROSITE" id="PS50943">
    <property type="entry name" value="HTH_CROC1"/>
    <property type="match status" value="1"/>
</dbReference>
<dbReference type="EMBL" id="BMKK01000017">
    <property type="protein sequence ID" value="GGD81214.1"/>
    <property type="molecule type" value="Genomic_DNA"/>
</dbReference>
<keyword evidence="4" id="KW-1185">Reference proteome</keyword>
<dbReference type="AlphaFoldDB" id="A0A916Z7Y7"/>
<sequence length="151" mass="17317">MENKFGSNLRILRKKQKLTLESLGEKLKISKSAISDYEIGKTFPPLDVCELISDFFGINIDDLRNSDFTELSLEQIEELYGSKAKNKPAKETGDDFSNEKKQLEFHNKLLSQQIEGLQIQLKLTKQIVESKDSEIKSLQIQVRLLEEKIAN</sequence>
<dbReference type="RefSeq" id="WP_188771000.1">
    <property type="nucleotide sequence ID" value="NZ_BMKK01000017.1"/>
</dbReference>
<evidence type="ECO:0000313" key="4">
    <source>
        <dbReference type="Proteomes" id="UP000609064"/>
    </source>
</evidence>
<evidence type="ECO:0000313" key="3">
    <source>
        <dbReference type="EMBL" id="GGD81214.1"/>
    </source>
</evidence>
<name>A0A916Z7Y7_9BACT</name>
<evidence type="ECO:0000256" key="1">
    <source>
        <dbReference type="ARBA" id="ARBA00023125"/>
    </source>
</evidence>
<dbReference type="PANTHER" id="PTHR46558">
    <property type="entry name" value="TRACRIPTIONAL REGULATORY PROTEIN-RELATED-RELATED"/>
    <property type="match status" value="1"/>
</dbReference>
<dbReference type="SMART" id="SM00530">
    <property type="entry name" value="HTH_XRE"/>
    <property type="match status" value="1"/>
</dbReference>
<dbReference type="CDD" id="cd00093">
    <property type="entry name" value="HTH_XRE"/>
    <property type="match status" value="1"/>
</dbReference>
<accession>A0A916Z7Y7</accession>
<protein>
    <recommendedName>
        <fullName evidence="2">HTH cro/C1-type domain-containing protein</fullName>
    </recommendedName>
</protein>
<dbReference type="SUPFAM" id="SSF47413">
    <property type="entry name" value="lambda repressor-like DNA-binding domains"/>
    <property type="match status" value="1"/>
</dbReference>
<reference evidence="3" key="2">
    <citation type="submission" date="2020-09" db="EMBL/GenBank/DDBJ databases">
        <authorList>
            <person name="Sun Q."/>
            <person name="Zhou Y."/>
        </authorList>
    </citation>
    <scope>NUCLEOTIDE SEQUENCE</scope>
    <source>
        <strain evidence="3">CGMCC 1.15958</strain>
    </source>
</reference>
<evidence type="ECO:0000259" key="2">
    <source>
        <dbReference type="PROSITE" id="PS50943"/>
    </source>
</evidence>
<dbReference type="Pfam" id="PF01381">
    <property type="entry name" value="HTH_3"/>
    <property type="match status" value="1"/>
</dbReference>
<organism evidence="3 4">
    <name type="scientific">Emticicia aquatilis</name>
    <dbReference type="NCBI Taxonomy" id="1537369"/>
    <lineage>
        <taxon>Bacteria</taxon>
        <taxon>Pseudomonadati</taxon>
        <taxon>Bacteroidota</taxon>
        <taxon>Cytophagia</taxon>
        <taxon>Cytophagales</taxon>
        <taxon>Leadbetterellaceae</taxon>
        <taxon>Emticicia</taxon>
    </lineage>
</organism>
<proteinExistence type="predicted"/>
<dbReference type="InterPro" id="IPR010982">
    <property type="entry name" value="Lambda_DNA-bd_dom_sf"/>
</dbReference>